<dbReference type="GO" id="GO:0006511">
    <property type="term" value="P:ubiquitin-dependent protein catabolic process"/>
    <property type="evidence" value="ECO:0007669"/>
    <property type="project" value="TreeGrafter"/>
</dbReference>
<dbReference type="GeneID" id="7836711"/>
<keyword evidence="4" id="KW-1185">Reference proteome</keyword>
<dbReference type="STRING" id="312017.I7M4D8"/>
<organism evidence="3 4">
    <name type="scientific">Tetrahymena thermophila (strain SB210)</name>
    <dbReference type="NCBI Taxonomy" id="312017"/>
    <lineage>
        <taxon>Eukaryota</taxon>
        <taxon>Sar</taxon>
        <taxon>Alveolata</taxon>
        <taxon>Ciliophora</taxon>
        <taxon>Intramacronucleata</taxon>
        <taxon>Oligohymenophorea</taxon>
        <taxon>Hymenostomatida</taxon>
        <taxon>Tetrahymenina</taxon>
        <taxon>Tetrahymenidae</taxon>
        <taxon>Tetrahymena</taxon>
    </lineage>
</organism>
<dbReference type="SUPFAM" id="SSF51126">
    <property type="entry name" value="Pectin lyase-like"/>
    <property type="match status" value="2"/>
</dbReference>
<dbReference type="Gene3D" id="2.160.20.10">
    <property type="entry name" value="Single-stranded right-handed beta-helix, Pectin lyase-like"/>
    <property type="match status" value="2"/>
</dbReference>
<gene>
    <name evidence="3" type="ORF">TTHERM_00329700</name>
</gene>
<feature type="domain" description="Right handed beta helix" evidence="2">
    <location>
        <begin position="432"/>
        <end position="565"/>
    </location>
</feature>
<evidence type="ECO:0000256" key="1">
    <source>
        <dbReference type="ARBA" id="ARBA00022737"/>
    </source>
</evidence>
<dbReference type="OrthoDB" id="427974at2759"/>
<dbReference type="Pfam" id="PF13229">
    <property type="entry name" value="Beta_helix"/>
    <property type="match status" value="2"/>
</dbReference>
<dbReference type="PANTHER" id="PTHR22990">
    <property type="entry name" value="F-BOX ONLY PROTEIN"/>
    <property type="match status" value="1"/>
</dbReference>
<dbReference type="Proteomes" id="UP000009168">
    <property type="component" value="Unassembled WGS sequence"/>
</dbReference>
<dbReference type="InterPro" id="IPR012334">
    <property type="entry name" value="Pectin_lyas_fold"/>
</dbReference>
<feature type="domain" description="Right handed beta helix" evidence="2">
    <location>
        <begin position="208"/>
        <end position="356"/>
    </location>
</feature>
<evidence type="ECO:0000259" key="2">
    <source>
        <dbReference type="Pfam" id="PF13229"/>
    </source>
</evidence>
<dbReference type="InterPro" id="IPR051550">
    <property type="entry name" value="SCF-Subunits/Alg-Epimerases"/>
</dbReference>
<dbReference type="InParanoid" id="I7M4D8"/>
<dbReference type="AlphaFoldDB" id="I7M4D8"/>
<dbReference type="eggNOG" id="KOG1777">
    <property type="taxonomic scope" value="Eukaryota"/>
</dbReference>
<protein>
    <submittedName>
        <fullName evidence="3">Periplasmic copper-binding protein NosD</fullName>
    </submittedName>
</protein>
<sequence>MNSSGNGQLKSSSINKTKGSNEVKILAAFKQQIIVDSEKGPIKTIQQAIDESLPGCVIKIAPGLYQECLKITKPQLRLEAKDKSGDVVILGNKGPVILLNVQKSEKCHLVGLKIAHTGQVEDEKDEGYKKSHFTKNLNVNNQEIIERDINQDIITYVSPPEKELCDVYNINQYVHSIVTVYSGKMFIEDSLLSLNFIAYTFKQILPAILVSENGELILNRTEVKGHKNQDTIGVLIQNGDALIKDSKIHNHKSGGIYIKSKPTNHVKIVNTKIVQNEIIGVLCQGIDSQVLLEGNKIEKIGGPGIRIGISNKSCIIRNEIRLNRPGIEVISGDPYIYENKIDKNISSGIVTVAYSDYRCDGRIKSNISISGNRDFGIVCSGIKNHTKIESNPCISYNKKSGIRAEDNSEIYIFKNKISRNMGQGVLVVETASAVVEKNEIYENMKANIALGGGNSVNTLIVENKIFGGRCEGIFIIDGENAWILRNHIYENNDGIISVTSIPLIQSNEIYRNKSHGIMMVKDSRVNFLNNKVYENDSGVGIFVRDKCQGTIKDNETYNNKVDILVENRIKSLANVRKENKFSGLVRIPQNYDFSYMLESNSNFCQIF</sequence>
<keyword evidence="1" id="KW-0677">Repeat</keyword>
<accession>I7M4D8</accession>
<dbReference type="InterPro" id="IPR011050">
    <property type="entry name" value="Pectin_lyase_fold/virulence"/>
</dbReference>
<dbReference type="InterPro" id="IPR039448">
    <property type="entry name" value="Beta_helix"/>
</dbReference>
<dbReference type="KEGG" id="tet:TTHERM_00329700"/>
<dbReference type="RefSeq" id="XP_001026535.2">
    <property type="nucleotide sequence ID" value="XM_001026535.2"/>
</dbReference>
<dbReference type="PANTHER" id="PTHR22990:SF15">
    <property type="entry name" value="F-BOX ONLY PROTEIN 10"/>
    <property type="match status" value="1"/>
</dbReference>
<dbReference type="SMART" id="SM00710">
    <property type="entry name" value="PbH1"/>
    <property type="match status" value="9"/>
</dbReference>
<proteinExistence type="predicted"/>
<dbReference type="EMBL" id="GG662299">
    <property type="protein sequence ID" value="EAS06290.2"/>
    <property type="molecule type" value="Genomic_DNA"/>
</dbReference>
<dbReference type="InterPro" id="IPR006626">
    <property type="entry name" value="PbH1"/>
</dbReference>
<name>I7M4D8_TETTS</name>
<evidence type="ECO:0000313" key="4">
    <source>
        <dbReference type="Proteomes" id="UP000009168"/>
    </source>
</evidence>
<reference evidence="4" key="1">
    <citation type="journal article" date="2006" name="PLoS Biol.">
        <title>Macronuclear genome sequence of the ciliate Tetrahymena thermophila, a model eukaryote.</title>
        <authorList>
            <person name="Eisen J.A."/>
            <person name="Coyne R.S."/>
            <person name="Wu M."/>
            <person name="Wu D."/>
            <person name="Thiagarajan M."/>
            <person name="Wortman J.R."/>
            <person name="Badger J.H."/>
            <person name="Ren Q."/>
            <person name="Amedeo P."/>
            <person name="Jones K.M."/>
            <person name="Tallon L.J."/>
            <person name="Delcher A.L."/>
            <person name="Salzberg S.L."/>
            <person name="Silva J.C."/>
            <person name="Haas B.J."/>
            <person name="Majoros W.H."/>
            <person name="Farzad M."/>
            <person name="Carlton J.M."/>
            <person name="Smith R.K. Jr."/>
            <person name="Garg J."/>
            <person name="Pearlman R.E."/>
            <person name="Karrer K.M."/>
            <person name="Sun L."/>
            <person name="Manning G."/>
            <person name="Elde N.C."/>
            <person name="Turkewitz A.P."/>
            <person name="Asai D.J."/>
            <person name="Wilkes D.E."/>
            <person name="Wang Y."/>
            <person name="Cai H."/>
            <person name="Collins K."/>
            <person name="Stewart B.A."/>
            <person name="Lee S.R."/>
            <person name="Wilamowska K."/>
            <person name="Weinberg Z."/>
            <person name="Ruzzo W.L."/>
            <person name="Wloga D."/>
            <person name="Gaertig J."/>
            <person name="Frankel J."/>
            <person name="Tsao C.-C."/>
            <person name="Gorovsky M.A."/>
            <person name="Keeling P.J."/>
            <person name="Waller R.F."/>
            <person name="Patron N.J."/>
            <person name="Cherry J.M."/>
            <person name="Stover N.A."/>
            <person name="Krieger C.J."/>
            <person name="del Toro C."/>
            <person name="Ryder H.F."/>
            <person name="Williamson S.C."/>
            <person name="Barbeau R.A."/>
            <person name="Hamilton E.P."/>
            <person name="Orias E."/>
        </authorList>
    </citation>
    <scope>NUCLEOTIDE SEQUENCE [LARGE SCALE GENOMIC DNA]</scope>
    <source>
        <strain evidence="4">SB210</strain>
    </source>
</reference>
<evidence type="ECO:0000313" key="3">
    <source>
        <dbReference type="EMBL" id="EAS06290.2"/>
    </source>
</evidence>